<sequence length="59" mass="6653">MTLAVIELLSFYVTVAVVLFFFKKCFHCQTAFRYSFQLPSSCAGCLLVFPQAVITIDSH</sequence>
<reference evidence="2" key="1">
    <citation type="submission" date="2022-08" db="EMBL/GenBank/DDBJ databases">
        <title>A Global Phylogenomic Analysis of the Shiitake Genus Lentinula.</title>
        <authorList>
            <consortium name="DOE Joint Genome Institute"/>
            <person name="Sierra-Patev S."/>
            <person name="Min B."/>
            <person name="Naranjo-Ortiz M."/>
            <person name="Looney B."/>
            <person name="Konkel Z."/>
            <person name="Slot J.C."/>
            <person name="Sakamoto Y."/>
            <person name="Steenwyk J.L."/>
            <person name="Rokas A."/>
            <person name="Carro J."/>
            <person name="Camarero S."/>
            <person name="Ferreira P."/>
            <person name="Molpeceres G."/>
            <person name="Ruiz-Duenas F.J."/>
            <person name="Serrano A."/>
            <person name="Henrissat B."/>
            <person name="Drula E."/>
            <person name="Hughes K.W."/>
            <person name="Mata J.L."/>
            <person name="Ishikawa N.K."/>
            <person name="Vargas-Isla R."/>
            <person name="Ushijima S."/>
            <person name="Smith C.A."/>
            <person name="Ahrendt S."/>
            <person name="Andreopoulos W."/>
            <person name="He G."/>
            <person name="Labutti K."/>
            <person name="Lipzen A."/>
            <person name="Ng V."/>
            <person name="Riley R."/>
            <person name="Sandor L."/>
            <person name="Barry K."/>
            <person name="Martinez A.T."/>
            <person name="Xiao Y."/>
            <person name="Gibbons J.G."/>
            <person name="Terashima K."/>
            <person name="Grigoriev I.V."/>
            <person name="Hibbett D.S."/>
        </authorList>
    </citation>
    <scope>NUCLEOTIDE SEQUENCE</scope>
    <source>
        <strain evidence="2">RHP3577 ss4</strain>
    </source>
</reference>
<proteinExistence type="predicted"/>
<protein>
    <submittedName>
        <fullName evidence="2">Uncharacterized protein</fullName>
    </submittedName>
</protein>
<evidence type="ECO:0000313" key="3">
    <source>
        <dbReference type="Proteomes" id="UP001150217"/>
    </source>
</evidence>
<keyword evidence="3" id="KW-1185">Reference proteome</keyword>
<organism evidence="2 3">
    <name type="scientific">Lentinula lateritia</name>
    <dbReference type="NCBI Taxonomy" id="40482"/>
    <lineage>
        <taxon>Eukaryota</taxon>
        <taxon>Fungi</taxon>
        <taxon>Dikarya</taxon>
        <taxon>Basidiomycota</taxon>
        <taxon>Agaricomycotina</taxon>
        <taxon>Agaricomycetes</taxon>
        <taxon>Agaricomycetidae</taxon>
        <taxon>Agaricales</taxon>
        <taxon>Marasmiineae</taxon>
        <taxon>Omphalotaceae</taxon>
        <taxon>Lentinula</taxon>
    </lineage>
</organism>
<keyword evidence="1" id="KW-0472">Membrane</keyword>
<evidence type="ECO:0000256" key="1">
    <source>
        <dbReference type="SAM" id="Phobius"/>
    </source>
</evidence>
<evidence type="ECO:0000313" key="2">
    <source>
        <dbReference type="EMBL" id="KAJ4463531.1"/>
    </source>
</evidence>
<dbReference type="EMBL" id="JANVFT010000160">
    <property type="protein sequence ID" value="KAJ4463531.1"/>
    <property type="molecule type" value="Genomic_DNA"/>
</dbReference>
<feature type="transmembrane region" description="Helical" evidence="1">
    <location>
        <begin position="6"/>
        <end position="22"/>
    </location>
</feature>
<gene>
    <name evidence="2" type="ORF">C8R41DRAFT_861281</name>
</gene>
<comment type="caution">
    <text evidence="2">The sequence shown here is derived from an EMBL/GenBank/DDBJ whole genome shotgun (WGS) entry which is preliminary data.</text>
</comment>
<dbReference type="Proteomes" id="UP001150217">
    <property type="component" value="Unassembled WGS sequence"/>
</dbReference>
<feature type="transmembrane region" description="Helical" evidence="1">
    <location>
        <begin position="34"/>
        <end position="56"/>
    </location>
</feature>
<name>A0ABQ8UWM7_9AGAR</name>
<accession>A0ABQ8UWM7</accession>
<keyword evidence="1" id="KW-0812">Transmembrane</keyword>
<keyword evidence="1" id="KW-1133">Transmembrane helix</keyword>